<name>A0A0V1DIV7_TRIBR</name>
<sequence length="133" mass="14831">MTAYTTEDPIQPDNERQGGNLTARELQDAEELWVRLKQEEEFRAEIDALVPLSRVAAHSRISQLNPYLDERGILRAGGRLANSDLSVTMQHLAINNISVPGEPRADQGIDSQMSPATATCRVEQTLASVRQRY</sequence>
<evidence type="ECO:0000313" key="3">
    <source>
        <dbReference type="Proteomes" id="UP000054653"/>
    </source>
</evidence>
<keyword evidence="3" id="KW-1185">Reference proteome</keyword>
<dbReference type="EMBL" id="JYDI01000001">
    <property type="protein sequence ID" value="KRY61516.1"/>
    <property type="molecule type" value="Genomic_DNA"/>
</dbReference>
<comment type="caution">
    <text evidence="2">The sequence shown here is derived from an EMBL/GenBank/DDBJ whole genome shotgun (WGS) entry which is preliminary data.</text>
</comment>
<gene>
    <name evidence="2" type="ORF">T03_199</name>
</gene>
<evidence type="ECO:0000313" key="2">
    <source>
        <dbReference type="EMBL" id="KRY61516.1"/>
    </source>
</evidence>
<dbReference type="Proteomes" id="UP000054653">
    <property type="component" value="Unassembled WGS sequence"/>
</dbReference>
<accession>A0A0V1DIV7</accession>
<reference evidence="2 3" key="1">
    <citation type="submission" date="2015-01" db="EMBL/GenBank/DDBJ databases">
        <title>Evolution of Trichinella species and genotypes.</title>
        <authorList>
            <person name="Korhonen P.K."/>
            <person name="Edoardo P."/>
            <person name="Giuseppe L.R."/>
            <person name="Gasser R.B."/>
        </authorList>
    </citation>
    <scope>NUCLEOTIDE SEQUENCE [LARGE SCALE GENOMIC DNA]</scope>
    <source>
        <strain evidence="2">ISS120</strain>
    </source>
</reference>
<dbReference type="AlphaFoldDB" id="A0A0V1DIV7"/>
<proteinExistence type="predicted"/>
<organism evidence="2 3">
    <name type="scientific">Trichinella britovi</name>
    <name type="common">Parasitic roundworm</name>
    <dbReference type="NCBI Taxonomy" id="45882"/>
    <lineage>
        <taxon>Eukaryota</taxon>
        <taxon>Metazoa</taxon>
        <taxon>Ecdysozoa</taxon>
        <taxon>Nematoda</taxon>
        <taxon>Enoplea</taxon>
        <taxon>Dorylaimia</taxon>
        <taxon>Trichinellida</taxon>
        <taxon>Trichinellidae</taxon>
        <taxon>Trichinella</taxon>
    </lineage>
</organism>
<evidence type="ECO:0000256" key="1">
    <source>
        <dbReference type="SAM" id="MobiDB-lite"/>
    </source>
</evidence>
<feature type="region of interest" description="Disordered" evidence="1">
    <location>
        <begin position="1"/>
        <end position="23"/>
    </location>
</feature>
<protein>
    <submittedName>
        <fullName evidence="2">Uncharacterized protein</fullName>
    </submittedName>
</protein>